<dbReference type="EMBL" id="NTME01000047">
    <property type="protein sequence ID" value="PBJ92511.1"/>
    <property type="molecule type" value="Genomic_DNA"/>
</dbReference>
<evidence type="ECO:0000313" key="1">
    <source>
        <dbReference type="EMBL" id="PBJ92511.1"/>
    </source>
</evidence>
<dbReference type="AlphaFoldDB" id="A0A2A3LYD1"/>
<name>A0A2A3LYD1_PSEDL</name>
<evidence type="ECO:0000313" key="2">
    <source>
        <dbReference type="Proteomes" id="UP000218102"/>
    </source>
</evidence>
<comment type="caution">
    <text evidence="1">The sequence shown here is derived from an EMBL/GenBank/DDBJ whole genome shotgun (WGS) entry which is preliminary data.</text>
</comment>
<organism evidence="1 2">
    <name type="scientific">Pseudomonas plecoglossicida</name>
    <dbReference type="NCBI Taxonomy" id="70775"/>
    <lineage>
        <taxon>Bacteria</taxon>
        <taxon>Pseudomonadati</taxon>
        <taxon>Pseudomonadota</taxon>
        <taxon>Gammaproteobacteria</taxon>
        <taxon>Pseudomonadales</taxon>
        <taxon>Pseudomonadaceae</taxon>
        <taxon>Pseudomonas</taxon>
    </lineage>
</organism>
<gene>
    <name evidence="1" type="ORF">CMV24_26670</name>
</gene>
<protein>
    <submittedName>
        <fullName evidence="1">Uncharacterized protein</fullName>
    </submittedName>
</protein>
<sequence length="79" mass="8590">MKLFQALDAVNLICYTLVTSFPREGANMKSMTFTSEFLSAAKQAPRIYFAPLVGAYKAIKAEMAKAGGGDRSTKTTPKH</sequence>
<proteinExistence type="predicted"/>
<accession>A0A2A3LYD1</accession>
<reference evidence="1 2" key="1">
    <citation type="submission" date="2017-09" db="EMBL/GenBank/DDBJ databases">
        <authorList>
            <person name="Ehlers B."/>
            <person name="Leendertz F.H."/>
        </authorList>
    </citation>
    <scope>NUCLEOTIDE SEQUENCE [LARGE SCALE GENOMIC DNA]</scope>
    <source>
        <strain evidence="1 2">DJ-1</strain>
    </source>
</reference>
<dbReference type="Proteomes" id="UP000218102">
    <property type="component" value="Unassembled WGS sequence"/>
</dbReference>